<feature type="signal peptide" evidence="2">
    <location>
        <begin position="1"/>
        <end position="20"/>
    </location>
</feature>
<dbReference type="InterPro" id="IPR000595">
    <property type="entry name" value="cNMP-bd_dom"/>
</dbReference>
<dbReference type="SUPFAM" id="SSF53850">
    <property type="entry name" value="Periplasmic binding protein-like II"/>
    <property type="match status" value="1"/>
</dbReference>
<keyword evidence="5" id="KW-1185">Reference proteome</keyword>
<dbReference type="PROSITE" id="PS50042">
    <property type="entry name" value="CNMP_BINDING_3"/>
    <property type="match status" value="1"/>
</dbReference>
<evidence type="ECO:0000256" key="2">
    <source>
        <dbReference type="SAM" id="SignalP"/>
    </source>
</evidence>
<reference evidence="4 5" key="1">
    <citation type="submission" date="2023-04" db="EMBL/GenBank/DDBJ databases">
        <title>Funneling lignin-derived compounds into biodiesel using alkali-halophilic Citricoccus sp. P2.</title>
        <authorList>
            <person name="Luo C.-B."/>
        </authorList>
    </citation>
    <scope>NUCLEOTIDE SEQUENCE [LARGE SCALE GENOMIC DNA]</scope>
    <source>
        <strain evidence="4 5">P2</strain>
    </source>
</reference>
<evidence type="ECO:0000313" key="4">
    <source>
        <dbReference type="EMBL" id="WFP16089.1"/>
    </source>
</evidence>
<dbReference type="EMBL" id="CP121252">
    <property type="protein sequence ID" value="WFP16089.1"/>
    <property type="molecule type" value="Genomic_DNA"/>
</dbReference>
<feature type="chain" id="PRO_5047509844" evidence="2">
    <location>
        <begin position="21"/>
        <end position="288"/>
    </location>
</feature>
<dbReference type="SMART" id="SM00062">
    <property type="entry name" value="PBPb"/>
    <property type="match status" value="1"/>
</dbReference>
<dbReference type="PROSITE" id="PS51257">
    <property type="entry name" value="PROKAR_LIPOPROTEIN"/>
    <property type="match status" value="1"/>
</dbReference>
<dbReference type="PANTHER" id="PTHR35936:SF19">
    <property type="entry name" value="AMINO-ACID-BINDING PROTEIN YXEM-RELATED"/>
    <property type="match status" value="1"/>
</dbReference>
<dbReference type="Pfam" id="PF00497">
    <property type="entry name" value="SBP_bac_3"/>
    <property type="match status" value="1"/>
</dbReference>
<protein>
    <submittedName>
        <fullName evidence="4">Transporter substrate-binding domain-containing protein</fullName>
    </submittedName>
</protein>
<dbReference type="InterPro" id="IPR001638">
    <property type="entry name" value="Solute-binding_3/MltF_N"/>
</dbReference>
<accession>A0ABY8H4M3</accession>
<dbReference type="Proteomes" id="UP001219037">
    <property type="component" value="Chromosome"/>
</dbReference>
<evidence type="ECO:0000259" key="3">
    <source>
        <dbReference type="PROSITE" id="PS50042"/>
    </source>
</evidence>
<name>A0ABY8H4M3_9MICC</name>
<sequence>MRRRPSTMITLLGCGGFVMALTGCQSTADGPGDTDATGESSSAAVASPALEDGELQICFTGDYRPFSYVDPETEELEGIDVTLMSDLAETLEVDSIEWVQTTWSDLMTDFLDRCDLAVGGISLTEERAEQVAFTEPLIEGGKAAITTCGREEEFDTIEEINTTDTTVITPIGGTNEEFADENFAQAEIIRFGDNNTIFDQIVAGDADVMVTDAPEVVWAAHEHETLCQVNADEPFSEAALAYMLPQNDTALQDAVGAWVEEIFADGTWDGAVEEWFGADSVFAAEHHD</sequence>
<gene>
    <name evidence="4" type="ORF">P8192_11920</name>
</gene>
<keyword evidence="1 2" id="KW-0732">Signal</keyword>
<evidence type="ECO:0000313" key="5">
    <source>
        <dbReference type="Proteomes" id="UP001219037"/>
    </source>
</evidence>
<dbReference type="Gene3D" id="3.40.190.10">
    <property type="entry name" value="Periplasmic binding protein-like II"/>
    <property type="match status" value="2"/>
</dbReference>
<evidence type="ECO:0000256" key="1">
    <source>
        <dbReference type="ARBA" id="ARBA00022729"/>
    </source>
</evidence>
<feature type="domain" description="Cyclic nucleotide-binding" evidence="3">
    <location>
        <begin position="188"/>
        <end position="250"/>
    </location>
</feature>
<dbReference type="PANTHER" id="PTHR35936">
    <property type="entry name" value="MEMBRANE-BOUND LYTIC MUREIN TRANSGLYCOSYLASE F"/>
    <property type="match status" value="1"/>
</dbReference>
<organism evidence="4 5">
    <name type="scientific">Citricoccus muralis</name>
    <dbReference type="NCBI Taxonomy" id="169134"/>
    <lineage>
        <taxon>Bacteria</taxon>
        <taxon>Bacillati</taxon>
        <taxon>Actinomycetota</taxon>
        <taxon>Actinomycetes</taxon>
        <taxon>Micrococcales</taxon>
        <taxon>Micrococcaceae</taxon>
        <taxon>Citricoccus</taxon>
    </lineage>
</organism>
<proteinExistence type="predicted"/>
<dbReference type="RefSeq" id="WP_278157252.1">
    <property type="nucleotide sequence ID" value="NZ_CP121252.1"/>
</dbReference>